<dbReference type="GO" id="GO:0000160">
    <property type="term" value="P:phosphorelay signal transduction system"/>
    <property type="evidence" value="ECO:0007669"/>
    <property type="project" value="InterPro"/>
</dbReference>
<name>A0A149VZ72_9PROT</name>
<dbReference type="GO" id="GO:0006355">
    <property type="term" value="P:regulation of DNA-templated transcription"/>
    <property type="evidence" value="ECO:0007669"/>
    <property type="project" value="InterPro"/>
</dbReference>
<dbReference type="PANTHER" id="PTHR43214">
    <property type="entry name" value="TWO-COMPONENT RESPONSE REGULATOR"/>
    <property type="match status" value="1"/>
</dbReference>
<dbReference type="NCBIfam" id="NF007935">
    <property type="entry name" value="PRK10651.1"/>
    <property type="match status" value="1"/>
</dbReference>
<dbReference type="PROSITE" id="PS50043">
    <property type="entry name" value="HTH_LUXR_2"/>
    <property type="match status" value="1"/>
</dbReference>
<dbReference type="PROSITE" id="PS00622">
    <property type="entry name" value="HTH_LUXR_1"/>
    <property type="match status" value="1"/>
</dbReference>
<dbReference type="InterPro" id="IPR039420">
    <property type="entry name" value="WalR-like"/>
</dbReference>
<dbReference type="Pfam" id="PF00196">
    <property type="entry name" value="GerE"/>
    <property type="match status" value="1"/>
</dbReference>
<dbReference type="RefSeq" id="WP_227509461.1">
    <property type="nucleotide sequence ID" value="NZ_CP053675.1"/>
</dbReference>
<dbReference type="InterPro" id="IPR000792">
    <property type="entry name" value="Tscrpt_reg_LuxR_C"/>
</dbReference>
<feature type="domain" description="Response regulatory" evidence="4">
    <location>
        <begin position="11"/>
        <end position="128"/>
    </location>
</feature>
<dbReference type="PATRIC" id="fig|1789004.3.peg.909"/>
<dbReference type="Pfam" id="PF00072">
    <property type="entry name" value="Response_reg"/>
    <property type="match status" value="1"/>
</dbReference>
<dbReference type="CDD" id="cd06170">
    <property type="entry name" value="LuxR_C_like"/>
    <property type="match status" value="1"/>
</dbReference>
<keyword evidence="6" id="KW-1185">Reference proteome</keyword>
<evidence type="ECO:0000313" key="6">
    <source>
        <dbReference type="Proteomes" id="UP000075653"/>
    </source>
</evidence>
<protein>
    <submittedName>
        <fullName evidence="5">Nitrate/nitrite response regulator protein NarL</fullName>
    </submittedName>
</protein>
<dbReference type="SUPFAM" id="SSF46894">
    <property type="entry name" value="C-terminal effector domain of the bipartite response regulators"/>
    <property type="match status" value="1"/>
</dbReference>
<feature type="domain" description="HTH luxR-type" evidence="3">
    <location>
        <begin position="153"/>
        <end position="218"/>
    </location>
</feature>
<keyword evidence="1" id="KW-0238">DNA-binding</keyword>
<organism evidence="5 6">
    <name type="scientific">Ferrovum myxofaciens</name>
    <dbReference type="NCBI Taxonomy" id="416213"/>
    <lineage>
        <taxon>Bacteria</taxon>
        <taxon>Pseudomonadati</taxon>
        <taxon>Pseudomonadota</taxon>
        <taxon>Betaproteobacteria</taxon>
        <taxon>Ferrovales</taxon>
        <taxon>Ferrovaceae</taxon>
        <taxon>Ferrovum</taxon>
    </lineage>
</organism>
<evidence type="ECO:0000256" key="1">
    <source>
        <dbReference type="ARBA" id="ARBA00023125"/>
    </source>
</evidence>
<evidence type="ECO:0000259" key="3">
    <source>
        <dbReference type="PROSITE" id="PS50043"/>
    </source>
</evidence>
<reference evidence="5 6" key="1">
    <citation type="submission" date="2016-01" db="EMBL/GenBank/DDBJ databases">
        <title>Genome sequence of the acidophilic iron oxidising Ferrovum strain Z-31.</title>
        <authorList>
            <person name="Poehlein A."/>
            <person name="Ullrich S.R."/>
            <person name="Schloemann M."/>
            <person name="Muehling M."/>
            <person name="Daniel R."/>
        </authorList>
    </citation>
    <scope>NUCLEOTIDE SEQUENCE [LARGE SCALE GENOMIC DNA]</scope>
    <source>
        <strain evidence="5 6">Z-31</strain>
    </source>
</reference>
<proteinExistence type="predicted"/>
<dbReference type="STRING" id="1789004.FEMY_08950"/>
<dbReference type="InterPro" id="IPR016032">
    <property type="entry name" value="Sig_transdc_resp-reg_C-effctor"/>
</dbReference>
<comment type="caution">
    <text evidence="5">The sequence shown here is derived from an EMBL/GenBank/DDBJ whole genome shotgun (WGS) entry which is preliminary data.</text>
</comment>
<dbReference type="AlphaFoldDB" id="A0A149VZ72"/>
<accession>A0A149VZ72</accession>
<dbReference type="PRINTS" id="PR00038">
    <property type="entry name" value="HTHLUXR"/>
</dbReference>
<dbReference type="PROSITE" id="PS50110">
    <property type="entry name" value="RESPONSE_REGULATORY"/>
    <property type="match status" value="1"/>
</dbReference>
<sequence>MPPPLPPHDIRVLVIDDHPLFRRGVLQLLASTPHFKTVGEADTGDEGIALALALKPDLILLDLNMKKGLDGIATLQHLQGTELDAKIVILTVSDDPQDLVTAIRAGAEGYLLKDTDPEQMIGHLNEIMFGRTVISDTLTHCLAAALRDDSMKTLRQPSALTEREDNIVRCLAQGLSNKLIARELGIMESTVKVHIRNLLKKLNFHSRLEAAVWAVTQGQR</sequence>
<gene>
    <name evidence="5" type="primary">narL_1</name>
    <name evidence="5" type="ORF">FEMY_08950</name>
</gene>
<evidence type="ECO:0000313" key="5">
    <source>
        <dbReference type="EMBL" id="KXW58496.1"/>
    </source>
</evidence>
<evidence type="ECO:0000259" key="4">
    <source>
        <dbReference type="PROSITE" id="PS50110"/>
    </source>
</evidence>
<dbReference type="GO" id="GO:0003677">
    <property type="term" value="F:DNA binding"/>
    <property type="evidence" value="ECO:0007669"/>
    <property type="project" value="UniProtKB-KW"/>
</dbReference>
<dbReference type="InterPro" id="IPR001789">
    <property type="entry name" value="Sig_transdc_resp-reg_receiver"/>
</dbReference>
<keyword evidence="2" id="KW-0597">Phosphoprotein</keyword>
<dbReference type="Gene3D" id="3.40.50.2300">
    <property type="match status" value="1"/>
</dbReference>
<dbReference type="Proteomes" id="UP000075653">
    <property type="component" value="Unassembled WGS sequence"/>
</dbReference>
<dbReference type="SMART" id="SM00448">
    <property type="entry name" value="REC"/>
    <property type="match status" value="1"/>
</dbReference>
<feature type="modified residue" description="4-aspartylphosphate" evidence="2">
    <location>
        <position position="62"/>
    </location>
</feature>
<evidence type="ECO:0000256" key="2">
    <source>
        <dbReference type="PROSITE-ProRule" id="PRU00169"/>
    </source>
</evidence>
<dbReference type="PANTHER" id="PTHR43214:SF38">
    <property type="entry name" value="NITRATE_NITRITE RESPONSE REGULATOR PROTEIN NARL"/>
    <property type="match status" value="1"/>
</dbReference>
<dbReference type="InterPro" id="IPR011006">
    <property type="entry name" value="CheY-like_superfamily"/>
</dbReference>
<dbReference type="EMBL" id="LRRD01000013">
    <property type="protein sequence ID" value="KXW58496.1"/>
    <property type="molecule type" value="Genomic_DNA"/>
</dbReference>
<dbReference type="SMART" id="SM00421">
    <property type="entry name" value="HTH_LUXR"/>
    <property type="match status" value="1"/>
</dbReference>
<dbReference type="SUPFAM" id="SSF52172">
    <property type="entry name" value="CheY-like"/>
    <property type="match status" value="1"/>
</dbReference>